<proteinExistence type="predicted"/>
<organism evidence="1">
    <name type="scientific">Tanacetum cinerariifolium</name>
    <name type="common">Dalmatian daisy</name>
    <name type="synonym">Chrysanthemum cinerariifolium</name>
    <dbReference type="NCBI Taxonomy" id="118510"/>
    <lineage>
        <taxon>Eukaryota</taxon>
        <taxon>Viridiplantae</taxon>
        <taxon>Streptophyta</taxon>
        <taxon>Embryophyta</taxon>
        <taxon>Tracheophyta</taxon>
        <taxon>Spermatophyta</taxon>
        <taxon>Magnoliopsida</taxon>
        <taxon>eudicotyledons</taxon>
        <taxon>Gunneridae</taxon>
        <taxon>Pentapetalae</taxon>
        <taxon>asterids</taxon>
        <taxon>campanulids</taxon>
        <taxon>Asterales</taxon>
        <taxon>Asteraceae</taxon>
        <taxon>Asteroideae</taxon>
        <taxon>Anthemideae</taxon>
        <taxon>Anthemidinae</taxon>
        <taxon>Tanacetum</taxon>
    </lineage>
</organism>
<name>A0A699VS23_TANCI</name>
<dbReference type="EMBL" id="BKCJ011493600">
    <property type="protein sequence ID" value="GFD37967.1"/>
    <property type="molecule type" value="Genomic_DNA"/>
</dbReference>
<protein>
    <submittedName>
        <fullName evidence="1">Uncharacterized protein</fullName>
    </submittedName>
</protein>
<accession>A0A699VS23</accession>
<evidence type="ECO:0000313" key="1">
    <source>
        <dbReference type="EMBL" id="GFD37967.1"/>
    </source>
</evidence>
<sequence length="105" mass="11955">MRIPHLLPWSGLLRVYTDLSGGIANGSTLDTPEACQDLVDHVPPPGYFSELHHLRNDDFLRQYNVNLARQVAMGSQLRLGFEQEAKLLKKYVAQVARQDKRIQAR</sequence>
<reference evidence="1" key="1">
    <citation type="journal article" date="2019" name="Sci. Rep.">
        <title>Draft genome of Tanacetum cinerariifolium, the natural source of mosquito coil.</title>
        <authorList>
            <person name="Yamashiro T."/>
            <person name="Shiraishi A."/>
            <person name="Satake H."/>
            <person name="Nakayama K."/>
        </authorList>
    </citation>
    <scope>NUCLEOTIDE SEQUENCE</scope>
</reference>
<comment type="caution">
    <text evidence="1">The sequence shown here is derived from an EMBL/GenBank/DDBJ whole genome shotgun (WGS) entry which is preliminary data.</text>
</comment>
<gene>
    <name evidence="1" type="ORF">Tci_909936</name>
</gene>
<dbReference type="AlphaFoldDB" id="A0A699VS23"/>